<organism evidence="1 2">
    <name type="scientific">Inconstantimicrobium mannanitabidum</name>
    <dbReference type="NCBI Taxonomy" id="1604901"/>
    <lineage>
        <taxon>Bacteria</taxon>
        <taxon>Bacillati</taxon>
        <taxon>Bacillota</taxon>
        <taxon>Clostridia</taxon>
        <taxon>Eubacteriales</taxon>
        <taxon>Clostridiaceae</taxon>
        <taxon>Inconstantimicrobium</taxon>
    </lineage>
</organism>
<dbReference type="Proteomes" id="UP001058074">
    <property type="component" value="Unassembled WGS sequence"/>
</dbReference>
<name>A0ACB5RDJ2_9CLOT</name>
<reference evidence="1" key="1">
    <citation type="journal article" date="2025" name="Int. J. Syst. Evol. Microbiol.">
        <title>Inconstantimicrobium mannanitabidum sp. nov., a novel member of the family Clostridiaceae isolated from anoxic soil under the treatment of reductive soil disinfestation.</title>
        <authorList>
            <person name="Ueki A."/>
            <person name="Tonouchi A."/>
            <person name="Honma S."/>
            <person name="Kaku N."/>
            <person name="Ueki K."/>
        </authorList>
    </citation>
    <scope>NUCLEOTIDE SEQUENCE</scope>
    <source>
        <strain evidence="1">TW13</strain>
    </source>
</reference>
<protein>
    <submittedName>
        <fullName evidence="1">Stage V sporulation protein B</fullName>
    </submittedName>
</protein>
<keyword evidence="2" id="KW-1185">Reference proteome</keyword>
<evidence type="ECO:0000313" key="2">
    <source>
        <dbReference type="Proteomes" id="UP001058074"/>
    </source>
</evidence>
<evidence type="ECO:0000313" key="1">
    <source>
        <dbReference type="EMBL" id="GKX66872.1"/>
    </source>
</evidence>
<sequence length="536" mass="58503">MKEQSTKNGILILSIAGILAKLLSLLYVPILQKIIGPEGYGSYQKIYEVFVFIYALTSLGTQTAVSKYVAELSAKGQEKDALRAFNLARNTLFLVGSSFTVALVVFAKPIANLASSPGIYVGLIALAPSIAITAVLSSYRGYLQAKNLMTPIGISQVLEQFFNVLVSLIFAALFIKYGYNFGGAGGTIGTSVGGIIAIIIIMRTFIKNKLDREARKNDVTGILVSNKQHLKTLLSYAFPITLSAGMQNLGAVVDTFIISGRLRFAAGFSEMQSDALYGTLGLYKTVYYVPLVIITAVVTAMLPKIIKSYTLESGKELRYNVRMALRITLMIIIPSAFGLSVLSREIYEVLGFRQQGAILLTWGAFVVIFMAIVQTQSAVLQGTNQLFFVVKSLLIGTILKIICNYVLVGIRGVNIYGAVFGGYLCFVVPMFINQARIAHSIKTKLSLIKLSLKPLISSLIMYAVIFISKYVIFGLSAKIGLRGILKLFPLSIVILIGVIAYFGMMVILKAITKKDLDTVSPKIYNMLPIMLKNKIK</sequence>
<accession>A0ACB5RDJ2</accession>
<dbReference type="EMBL" id="BROD01000001">
    <property type="protein sequence ID" value="GKX66872.1"/>
    <property type="molecule type" value="Genomic_DNA"/>
</dbReference>
<proteinExistence type="predicted"/>
<comment type="caution">
    <text evidence="1">The sequence shown here is derived from an EMBL/GenBank/DDBJ whole genome shotgun (WGS) entry which is preliminary data.</text>
</comment>
<gene>
    <name evidence="1" type="ORF">rsdtw13_21300</name>
</gene>